<accession>A0A8H7QEV5</accession>
<dbReference type="AlphaFoldDB" id="A0A8H7QEV5"/>
<evidence type="ECO:0000313" key="2">
    <source>
        <dbReference type="Proteomes" id="UP000603453"/>
    </source>
</evidence>
<name>A0A8H7QEV5_9FUNG</name>
<sequence>MCAPIPTHPFHNGHLDKYSLAAFTDWPNNLCKDAIGTRLPFLFTPSASSIIRDCNHKDSLGLPLHTMPPTLITHLAPVKPATQPIQPYNSSPLCALLPISCN</sequence>
<feature type="non-terminal residue" evidence="1">
    <location>
        <position position="1"/>
    </location>
</feature>
<dbReference type="EMBL" id="JAEPRD010000546">
    <property type="protein sequence ID" value="KAG2190840.1"/>
    <property type="molecule type" value="Genomic_DNA"/>
</dbReference>
<evidence type="ECO:0000313" key="1">
    <source>
        <dbReference type="EMBL" id="KAG2190840.1"/>
    </source>
</evidence>
<proteinExistence type="predicted"/>
<protein>
    <submittedName>
        <fullName evidence="1">Uncharacterized protein</fullName>
    </submittedName>
</protein>
<keyword evidence="2" id="KW-1185">Reference proteome</keyword>
<comment type="caution">
    <text evidence="1">The sequence shown here is derived from an EMBL/GenBank/DDBJ whole genome shotgun (WGS) entry which is preliminary data.</text>
</comment>
<gene>
    <name evidence="1" type="ORF">INT47_005590</name>
</gene>
<dbReference type="Proteomes" id="UP000603453">
    <property type="component" value="Unassembled WGS sequence"/>
</dbReference>
<reference evidence="1" key="1">
    <citation type="submission" date="2020-12" db="EMBL/GenBank/DDBJ databases">
        <title>Metabolic potential, ecology and presence of endohyphal bacteria is reflected in genomic diversity of Mucoromycotina.</title>
        <authorList>
            <person name="Muszewska A."/>
            <person name="Okrasinska A."/>
            <person name="Steczkiewicz K."/>
            <person name="Drgas O."/>
            <person name="Orlowska M."/>
            <person name="Perlinska-Lenart U."/>
            <person name="Aleksandrzak-Piekarczyk T."/>
            <person name="Szatraj K."/>
            <person name="Zielenkiewicz U."/>
            <person name="Pilsyk S."/>
            <person name="Malc E."/>
            <person name="Mieczkowski P."/>
            <person name="Kruszewska J.S."/>
            <person name="Biernat P."/>
            <person name="Pawlowska J."/>
        </authorList>
    </citation>
    <scope>NUCLEOTIDE SEQUENCE</scope>
    <source>
        <strain evidence="1">WA0000017839</strain>
    </source>
</reference>
<organism evidence="1 2">
    <name type="scientific">Mucor saturninus</name>
    <dbReference type="NCBI Taxonomy" id="64648"/>
    <lineage>
        <taxon>Eukaryota</taxon>
        <taxon>Fungi</taxon>
        <taxon>Fungi incertae sedis</taxon>
        <taxon>Mucoromycota</taxon>
        <taxon>Mucoromycotina</taxon>
        <taxon>Mucoromycetes</taxon>
        <taxon>Mucorales</taxon>
        <taxon>Mucorineae</taxon>
        <taxon>Mucoraceae</taxon>
        <taxon>Mucor</taxon>
    </lineage>
</organism>